<evidence type="ECO:0000256" key="1">
    <source>
        <dbReference type="SAM" id="SignalP"/>
    </source>
</evidence>
<proteinExistence type="predicted"/>
<evidence type="ECO:0008006" key="4">
    <source>
        <dbReference type="Google" id="ProtNLM"/>
    </source>
</evidence>
<comment type="caution">
    <text evidence="2">The sequence shown here is derived from an EMBL/GenBank/DDBJ whole genome shotgun (WGS) entry which is preliminary data.</text>
</comment>
<dbReference type="RefSeq" id="WP_022612436.1">
    <property type="nucleotide sequence ID" value="NZ_LK391965.1"/>
</dbReference>
<dbReference type="AlphaFoldDB" id="A0AAV2VSL6"/>
<feature type="signal peptide" evidence="1">
    <location>
        <begin position="1"/>
        <end position="22"/>
    </location>
</feature>
<accession>A0AAV2VSL6</accession>
<name>A0AAV2VSL6_9VIBR</name>
<evidence type="ECO:0000313" key="2">
    <source>
        <dbReference type="EMBL" id="CCO47733.1"/>
    </source>
</evidence>
<gene>
    <name evidence="2" type="ORF">VIBNISOn1_340048</name>
</gene>
<keyword evidence="1" id="KW-0732">Signal</keyword>
<reference evidence="2 3" key="1">
    <citation type="journal article" date="2013" name="ISME J.">
        <title>Comparative genomics of pathogenic lineages of Vibrio nigripulchritudo identifies virulence-associated traits.</title>
        <authorList>
            <person name="Goudenege D."/>
            <person name="Labreuche Y."/>
            <person name="Krin E."/>
            <person name="Ansquer D."/>
            <person name="Mangenot S."/>
            <person name="Calteau A."/>
            <person name="Medigue C."/>
            <person name="Mazel D."/>
            <person name="Polz M.F."/>
            <person name="Le Roux F."/>
        </authorList>
    </citation>
    <scope>NUCLEOTIDE SEQUENCE [LARGE SCALE GENOMIC DNA]</scope>
    <source>
        <strain evidence="2 3">SOn1</strain>
    </source>
</reference>
<dbReference type="Proteomes" id="UP000018211">
    <property type="component" value="Unassembled WGS sequence"/>
</dbReference>
<evidence type="ECO:0000313" key="3">
    <source>
        <dbReference type="Proteomes" id="UP000018211"/>
    </source>
</evidence>
<dbReference type="EMBL" id="CAOF01000125">
    <property type="protein sequence ID" value="CCO47733.1"/>
    <property type="molecule type" value="Genomic_DNA"/>
</dbReference>
<sequence>MKFNLPTALALTMAFGSTSVSANTIDNLVADFVQKIEQNNCSADLTDLETSQAISQSLGVRVHPTLHLMKDYLIEQGTLEYKDRGGEVIAKTAACGGEKVVPVPTESLKSTLEESGKCSLSKQDFRSLLKASNIGGWEGSGALKALSKKGDVVYDKKTDNMNIKFGKCS</sequence>
<protein>
    <recommendedName>
        <fullName evidence="4">Secreted protein</fullName>
    </recommendedName>
</protein>
<organism evidence="2 3">
    <name type="scientific">Vibrio nigripulchritudo SOn1</name>
    <dbReference type="NCBI Taxonomy" id="1238450"/>
    <lineage>
        <taxon>Bacteria</taxon>
        <taxon>Pseudomonadati</taxon>
        <taxon>Pseudomonadota</taxon>
        <taxon>Gammaproteobacteria</taxon>
        <taxon>Vibrionales</taxon>
        <taxon>Vibrionaceae</taxon>
        <taxon>Vibrio</taxon>
    </lineage>
</organism>
<feature type="chain" id="PRO_5043438828" description="Secreted protein" evidence="1">
    <location>
        <begin position="23"/>
        <end position="169"/>
    </location>
</feature>